<keyword evidence="2" id="KW-1185">Reference proteome</keyword>
<gene>
    <name evidence="1" type="ORF">RHMOL_Rhmol13G0278000</name>
</gene>
<comment type="caution">
    <text evidence="1">The sequence shown here is derived from an EMBL/GenBank/DDBJ whole genome shotgun (WGS) entry which is preliminary data.</text>
</comment>
<dbReference type="EMBL" id="CM046400">
    <property type="protein sequence ID" value="KAI8526044.1"/>
    <property type="molecule type" value="Genomic_DNA"/>
</dbReference>
<name>A0ACC0LCJ2_RHOML</name>
<evidence type="ECO:0000313" key="2">
    <source>
        <dbReference type="Proteomes" id="UP001062846"/>
    </source>
</evidence>
<evidence type="ECO:0000313" key="1">
    <source>
        <dbReference type="EMBL" id="KAI8526044.1"/>
    </source>
</evidence>
<reference evidence="1" key="1">
    <citation type="submission" date="2022-02" db="EMBL/GenBank/DDBJ databases">
        <title>Plant Genome Project.</title>
        <authorList>
            <person name="Zhang R.-G."/>
        </authorList>
    </citation>
    <scope>NUCLEOTIDE SEQUENCE</scope>
    <source>
        <strain evidence="1">AT1</strain>
    </source>
</reference>
<sequence length="148" mass="16798">MNDFSINDFIYKLKAIKESLNGVGGYAVEVAGLRSRDFIGECCVAVGVCVVHQRSYFFTSQDQNLVQRSSDSCLFGGLNDTALLEEINWQGKDQVWKIHYSITVDCGPLFDISSAERAHEYYYDGMTKEQFKKMQEFLGGWKKPPSKL</sequence>
<protein>
    <submittedName>
        <fullName evidence="1">Uncharacterized protein</fullName>
    </submittedName>
</protein>
<proteinExistence type="predicted"/>
<accession>A0ACC0LCJ2</accession>
<dbReference type="Proteomes" id="UP001062846">
    <property type="component" value="Chromosome 13"/>
</dbReference>
<organism evidence="1 2">
    <name type="scientific">Rhododendron molle</name>
    <name type="common">Chinese azalea</name>
    <name type="synonym">Azalea mollis</name>
    <dbReference type="NCBI Taxonomy" id="49168"/>
    <lineage>
        <taxon>Eukaryota</taxon>
        <taxon>Viridiplantae</taxon>
        <taxon>Streptophyta</taxon>
        <taxon>Embryophyta</taxon>
        <taxon>Tracheophyta</taxon>
        <taxon>Spermatophyta</taxon>
        <taxon>Magnoliopsida</taxon>
        <taxon>eudicotyledons</taxon>
        <taxon>Gunneridae</taxon>
        <taxon>Pentapetalae</taxon>
        <taxon>asterids</taxon>
        <taxon>Ericales</taxon>
        <taxon>Ericaceae</taxon>
        <taxon>Ericoideae</taxon>
        <taxon>Rhodoreae</taxon>
        <taxon>Rhododendron</taxon>
    </lineage>
</organism>